<dbReference type="AlphaFoldDB" id="A0A132H6R0"/>
<reference evidence="1 2" key="1">
    <citation type="submission" date="2019-03" db="EMBL/GenBank/DDBJ databases">
        <title>Comparative insights into the high quality Complete genome sequence of highly metal resistant Cupriavidus metallidurans strain BS1 isolated from a gold-copper mine.</title>
        <authorList>
            <person name="Mazhar H.S."/>
            <person name="Rensing C."/>
        </authorList>
    </citation>
    <scope>NUCLEOTIDE SEQUENCE [LARGE SCALE GENOMIC DNA]</scope>
    <source>
        <strain evidence="1 2">BS1</strain>
    </source>
</reference>
<evidence type="ECO:0000313" key="1">
    <source>
        <dbReference type="EMBL" id="QBP12573.1"/>
    </source>
</evidence>
<evidence type="ECO:0000313" key="2">
    <source>
        <dbReference type="Proteomes" id="UP000253772"/>
    </source>
</evidence>
<dbReference type="Proteomes" id="UP000253772">
    <property type="component" value="Chromosome c2"/>
</dbReference>
<protein>
    <submittedName>
        <fullName evidence="1">Uncharacterized protein</fullName>
    </submittedName>
</protein>
<organism evidence="1 2">
    <name type="scientific">Cupriavidus metallidurans</name>
    <dbReference type="NCBI Taxonomy" id="119219"/>
    <lineage>
        <taxon>Bacteria</taxon>
        <taxon>Pseudomonadati</taxon>
        <taxon>Pseudomonadota</taxon>
        <taxon>Betaproteobacteria</taxon>
        <taxon>Burkholderiales</taxon>
        <taxon>Burkholderiaceae</taxon>
        <taxon>Cupriavidus</taxon>
    </lineage>
</organism>
<gene>
    <name evidence="1" type="ORF">DDF84_022990</name>
</gene>
<accession>A0A132H6R0</accession>
<dbReference type="GeneID" id="60820429"/>
<proteinExistence type="predicted"/>
<name>A0A132H6R0_9BURK</name>
<dbReference type="RefSeq" id="WP_008650714.1">
    <property type="nucleotide sequence ID" value="NZ_CP026544.1"/>
</dbReference>
<dbReference type="EMBL" id="CP037901">
    <property type="protein sequence ID" value="QBP12573.1"/>
    <property type="molecule type" value="Genomic_DNA"/>
</dbReference>
<sequence length="81" mass="8819">MAQNGAIVLEAPSGDPDAAELQAVEMEATLQSLMQLGLVTSWLRLADSSYRVEVDGEIMEQLSVLGWARNCCPRRAPESLE</sequence>